<proteinExistence type="predicted"/>
<dbReference type="EMBL" id="CAKOGL010000024">
    <property type="protein sequence ID" value="CAH2101719.1"/>
    <property type="molecule type" value="Genomic_DNA"/>
</dbReference>
<name>A0AAU9UPZ7_EUPED</name>
<dbReference type="Proteomes" id="UP001153954">
    <property type="component" value="Unassembled WGS sequence"/>
</dbReference>
<evidence type="ECO:0000256" key="1">
    <source>
        <dbReference type="SAM" id="MobiDB-lite"/>
    </source>
</evidence>
<sequence length="108" mass="11965">MLLKIPTIWDYKKIVKSRKALYFGSLSRRSISVTSSWNSHLNIAPWATESATTFTKSLLAATNDRPAGAKVEEGDDSLSPSTAWRRTNHWIPGPSDGGLELKGTQFGW</sequence>
<comment type="caution">
    <text evidence="2">The sequence shown here is derived from an EMBL/GenBank/DDBJ whole genome shotgun (WGS) entry which is preliminary data.</text>
</comment>
<accession>A0AAU9UPZ7</accession>
<evidence type="ECO:0000313" key="3">
    <source>
        <dbReference type="Proteomes" id="UP001153954"/>
    </source>
</evidence>
<reference evidence="2" key="1">
    <citation type="submission" date="2022-03" db="EMBL/GenBank/DDBJ databases">
        <authorList>
            <person name="Tunstrom K."/>
        </authorList>
    </citation>
    <scope>NUCLEOTIDE SEQUENCE</scope>
</reference>
<keyword evidence="3" id="KW-1185">Reference proteome</keyword>
<gene>
    <name evidence="2" type="ORF">EEDITHA_LOCUS16447</name>
</gene>
<feature type="region of interest" description="Disordered" evidence="1">
    <location>
        <begin position="65"/>
        <end position="108"/>
    </location>
</feature>
<organism evidence="2 3">
    <name type="scientific">Euphydryas editha</name>
    <name type="common">Edith's checkerspot</name>
    <dbReference type="NCBI Taxonomy" id="104508"/>
    <lineage>
        <taxon>Eukaryota</taxon>
        <taxon>Metazoa</taxon>
        <taxon>Ecdysozoa</taxon>
        <taxon>Arthropoda</taxon>
        <taxon>Hexapoda</taxon>
        <taxon>Insecta</taxon>
        <taxon>Pterygota</taxon>
        <taxon>Neoptera</taxon>
        <taxon>Endopterygota</taxon>
        <taxon>Lepidoptera</taxon>
        <taxon>Glossata</taxon>
        <taxon>Ditrysia</taxon>
        <taxon>Papilionoidea</taxon>
        <taxon>Nymphalidae</taxon>
        <taxon>Nymphalinae</taxon>
        <taxon>Euphydryas</taxon>
    </lineage>
</organism>
<dbReference type="AlphaFoldDB" id="A0AAU9UPZ7"/>
<evidence type="ECO:0000313" key="2">
    <source>
        <dbReference type="EMBL" id="CAH2101719.1"/>
    </source>
</evidence>
<protein>
    <submittedName>
        <fullName evidence="2">Uncharacterized protein</fullName>
    </submittedName>
</protein>